<keyword evidence="9" id="KW-1185">Reference proteome</keyword>
<accession>A0A2T3JJC6</accession>
<evidence type="ECO:0000256" key="1">
    <source>
        <dbReference type="ARBA" id="ARBA00009175"/>
    </source>
</evidence>
<feature type="chain" id="PRO_5015722353" evidence="7">
    <location>
        <begin position="27"/>
        <end position="259"/>
    </location>
</feature>
<evidence type="ECO:0000256" key="7">
    <source>
        <dbReference type="SAM" id="SignalP"/>
    </source>
</evidence>
<dbReference type="PANTHER" id="PTHR30632">
    <property type="entry name" value="MOLYBDATE-BINDING PERIPLASMIC PROTEIN"/>
    <property type="match status" value="1"/>
</dbReference>
<dbReference type="PIRSF" id="PIRSF004846">
    <property type="entry name" value="ModA"/>
    <property type="match status" value="1"/>
</dbReference>
<dbReference type="Gene3D" id="3.40.190.10">
    <property type="entry name" value="Periplasmic binding protein-like II"/>
    <property type="match status" value="2"/>
</dbReference>
<dbReference type="AlphaFoldDB" id="A0A2T3JJC6"/>
<dbReference type="PANTHER" id="PTHR30632:SF17">
    <property type="entry name" value="MOLYBDATE-BINDING PROTEIN MODA"/>
    <property type="match status" value="1"/>
</dbReference>
<dbReference type="Pfam" id="PF13531">
    <property type="entry name" value="SBP_bac_11"/>
    <property type="match status" value="1"/>
</dbReference>
<dbReference type="EMBL" id="PYMJ01000007">
    <property type="protein sequence ID" value="PSU49095.1"/>
    <property type="molecule type" value="Genomic_DNA"/>
</dbReference>
<evidence type="ECO:0000313" key="9">
    <source>
        <dbReference type="Proteomes" id="UP000240987"/>
    </source>
</evidence>
<protein>
    <submittedName>
        <fullName evidence="8">Molybdate ABC transporter substrate-binding protein</fullName>
    </submittedName>
</protein>
<feature type="binding site" evidence="6">
    <location>
        <position position="195"/>
    </location>
    <ligand>
        <name>molybdate</name>
        <dbReference type="ChEBI" id="CHEBI:36264"/>
    </ligand>
</feature>
<dbReference type="GO" id="GO:0030973">
    <property type="term" value="F:molybdate ion binding"/>
    <property type="evidence" value="ECO:0007669"/>
    <property type="project" value="TreeGrafter"/>
</dbReference>
<feature type="signal peptide" evidence="7">
    <location>
        <begin position="1"/>
        <end position="26"/>
    </location>
</feature>
<dbReference type="CDD" id="cd13536">
    <property type="entry name" value="PBP2_EcModA"/>
    <property type="match status" value="1"/>
</dbReference>
<dbReference type="GO" id="GO:0046872">
    <property type="term" value="F:metal ion binding"/>
    <property type="evidence" value="ECO:0007669"/>
    <property type="project" value="UniProtKB-KW"/>
</dbReference>
<dbReference type="InterPro" id="IPR005950">
    <property type="entry name" value="ModA"/>
</dbReference>
<dbReference type="GO" id="GO:0015689">
    <property type="term" value="P:molybdate ion transport"/>
    <property type="evidence" value="ECO:0007669"/>
    <property type="project" value="InterPro"/>
</dbReference>
<gene>
    <name evidence="8" type="ORF">C9J12_08850</name>
</gene>
<dbReference type="InterPro" id="IPR050682">
    <property type="entry name" value="ModA/WtpA"/>
</dbReference>
<feature type="binding site" evidence="6">
    <location>
        <position position="150"/>
    </location>
    <ligand>
        <name>molybdate</name>
        <dbReference type="ChEBI" id="CHEBI:36264"/>
    </ligand>
</feature>
<proteinExistence type="inferred from homology"/>
<evidence type="ECO:0000256" key="4">
    <source>
        <dbReference type="ARBA" id="ARBA00022729"/>
    </source>
</evidence>
<organism evidence="8 9">
    <name type="scientific">Photobacterium frigidiphilum</name>
    <dbReference type="NCBI Taxonomy" id="264736"/>
    <lineage>
        <taxon>Bacteria</taxon>
        <taxon>Pseudomonadati</taxon>
        <taxon>Pseudomonadota</taxon>
        <taxon>Gammaproteobacteria</taxon>
        <taxon>Vibrionales</taxon>
        <taxon>Vibrionaceae</taxon>
        <taxon>Photobacterium</taxon>
    </lineage>
</organism>
<feature type="binding site" evidence="6">
    <location>
        <position position="177"/>
    </location>
    <ligand>
        <name>molybdate</name>
        <dbReference type="ChEBI" id="CHEBI:36264"/>
    </ligand>
</feature>
<keyword evidence="2 6" id="KW-0500">Molybdenum</keyword>
<dbReference type="NCBIfam" id="TIGR01256">
    <property type="entry name" value="modA"/>
    <property type="match status" value="1"/>
</dbReference>
<feature type="binding site" evidence="6">
    <location>
        <position position="64"/>
    </location>
    <ligand>
        <name>molybdate</name>
        <dbReference type="ChEBI" id="CHEBI:36264"/>
    </ligand>
</feature>
<dbReference type="OrthoDB" id="9785015at2"/>
<keyword evidence="3 6" id="KW-0479">Metal-binding</keyword>
<evidence type="ECO:0000256" key="6">
    <source>
        <dbReference type="PIRSR" id="PIRSR004846-1"/>
    </source>
</evidence>
<dbReference type="RefSeq" id="WP_107242375.1">
    <property type="nucleotide sequence ID" value="NZ_PYMJ01000007.1"/>
</dbReference>
<name>A0A2T3JJC6_9GAMM</name>
<dbReference type="GO" id="GO:0030288">
    <property type="term" value="C:outer membrane-bounded periplasmic space"/>
    <property type="evidence" value="ECO:0007669"/>
    <property type="project" value="TreeGrafter"/>
</dbReference>
<dbReference type="FunFam" id="3.40.190.10:FF:000035">
    <property type="entry name" value="Molybdate ABC transporter substrate-binding protein"/>
    <property type="match status" value="1"/>
</dbReference>
<evidence type="ECO:0000313" key="8">
    <source>
        <dbReference type="EMBL" id="PSU49095.1"/>
    </source>
</evidence>
<comment type="similarity">
    <text evidence="1">Belongs to the bacterial solute-binding protein ModA family.</text>
</comment>
<dbReference type="GO" id="GO:1901359">
    <property type="term" value="F:tungstate binding"/>
    <property type="evidence" value="ECO:0007669"/>
    <property type="project" value="UniProtKB-ARBA"/>
</dbReference>
<dbReference type="NCBIfam" id="NF007958">
    <property type="entry name" value="PRK10677.1"/>
    <property type="match status" value="1"/>
</dbReference>
<keyword evidence="4 7" id="KW-0732">Signal</keyword>
<comment type="caution">
    <text evidence="8">The sequence shown here is derived from an EMBL/GenBank/DDBJ whole genome shotgun (WGS) entry which is preliminary data.</text>
</comment>
<feature type="binding site" evidence="6">
    <location>
        <position position="37"/>
    </location>
    <ligand>
        <name>molybdate</name>
        <dbReference type="ChEBI" id="CHEBI:36264"/>
    </ligand>
</feature>
<evidence type="ECO:0000256" key="3">
    <source>
        <dbReference type="ARBA" id="ARBA00022723"/>
    </source>
</evidence>
<comment type="subunit">
    <text evidence="5">The complex is composed of two ATP-binding proteins (ModC), two transmembrane proteins (ModB) and a solute-binding protein (ModA).</text>
</comment>
<dbReference type="Proteomes" id="UP000240987">
    <property type="component" value="Unassembled WGS sequence"/>
</dbReference>
<reference evidence="8 9" key="1">
    <citation type="submission" date="2018-01" db="EMBL/GenBank/DDBJ databases">
        <title>Whole genome sequencing of Histamine producing bacteria.</title>
        <authorList>
            <person name="Butler K."/>
        </authorList>
    </citation>
    <scope>NUCLEOTIDE SEQUENCE [LARGE SCALE GENOMIC DNA]</scope>
    <source>
        <strain evidence="8 9">JCM 12947</strain>
    </source>
</reference>
<evidence type="ECO:0000256" key="2">
    <source>
        <dbReference type="ARBA" id="ARBA00022505"/>
    </source>
</evidence>
<sequence>MWVSKKLSVLVVSFAAAFSSIMPVHAAEKVTIFAASSLTNAMNEIADIYQDETGVKTAMSFASSSTLARQIAQGAPADIYLSANNKWMDYVFEEGVMDADSRHQLLTNSLVMVAPKSYPDDHVIINASWNIKQALDGTRLATGDPAHVPAGRYTKESLEKLGLWQQAEPLLARANNVRGALVLVEREEALLGMVYKTDALISTKVKIVADIPESSHVPIEYPVAIVKDKSRKAVIDFYQFLQSEQAIDVFTEYGFGVNK</sequence>
<evidence type="ECO:0000256" key="5">
    <source>
        <dbReference type="ARBA" id="ARBA00062515"/>
    </source>
</evidence>
<dbReference type="SUPFAM" id="SSF53850">
    <property type="entry name" value="Periplasmic binding protein-like II"/>
    <property type="match status" value="1"/>
</dbReference>